<protein>
    <submittedName>
        <fullName evidence="1">Response regulator transcription factor</fullName>
    </submittedName>
</protein>
<accession>A0ACD4NNX2</accession>
<evidence type="ECO:0000313" key="2">
    <source>
        <dbReference type="Proteomes" id="UP001163223"/>
    </source>
</evidence>
<proteinExistence type="predicted"/>
<evidence type="ECO:0000313" key="1">
    <source>
        <dbReference type="EMBL" id="WAJ28518.1"/>
    </source>
</evidence>
<keyword evidence="2" id="KW-1185">Reference proteome</keyword>
<name>A0ACD4NNX2_9HYPH</name>
<organism evidence="1 2">
    <name type="scientific">Antarcticirhabdus aurantiaca</name>
    <dbReference type="NCBI Taxonomy" id="2606717"/>
    <lineage>
        <taxon>Bacteria</taxon>
        <taxon>Pseudomonadati</taxon>
        <taxon>Pseudomonadota</taxon>
        <taxon>Alphaproteobacteria</taxon>
        <taxon>Hyphomicrobiales</taxon>
        <taxon>Aurantimonadaceae</taxon>
        <taxon>Antarcticirhabdus</taxon>
    </lineage>
</organism>
<sequence length="237" mass="24531">MNRFLIVDDHPLFREALRGAIEAVDPEPDIREAAGIEEAAAVLREEGAEGFDLALLDLSMPGISGFEGVTTLRSRFPSLPILVVSAQSDPRVARQALSYGVSGFVPKSANRAGLARAIADVLAGAVHLADGLEADIAALSPSAAADPGAAGSGLEARLASLTPQQLRVLGMIRQGLLNKQIAFELGVGETTVKAHVSEILRKLGVISRTQAVVETARLDKEIMALAEAGAGVGPTAA</sequence>
<dbReference type="EMBL" id="CP113520">
    <property type="protein sequence ID" value="WAJ28518.1"/>
    <property type="molecule type" value="Genomic_DNA"/>
</dbReference>
<dbReference type="Proteomes" id="UP001163223">
    <property type="component" value="Chromosome"/>
</dbReference>
<gene>
    <name evidence="1" type="ORF">OXU80_27570</name>
</gene>
<reference evidence="1" key="1">
    <citation type="submission" date="2022-11" db="EMBL/GenBank/DDBJ databases">
        <title>beta-Carotene-producing bacterium, Jeongeuplla avenae sp. nov., alleviates the salt stress of Arabidopsis seedlings.</title>
        <authorList>
            <person name="Jiang L."/>
            <person name="Lee J."/>
        </authorList>
    </citation>
    <scope>NUCLEOTIDE SEQUENCE</scope>
    <source>
        <strain evidence="1">DY_R2A_6</strain>
    </source>
</reference>